<dbReference type="InterPro" id="IPR008030">
    <property type="entry name" value="NmrA-like"/>
</dbReference>
<gene>
    <name evidence="2" type="ORF">WFZ86_17075</name>
</gene>
<dbReference type="EMBL" id="JBCGDP010000021">
    <property type="protein sequence ID" value="MEM0578219.1"/>
    <property type="molecule type" value="Genomic_DNA"/>
</dbReference>
<dbReference type="PANTHER" id="PTHR43162:SF1">
    <property type="entry name" value="PRESTALK A DIFFERENTIATION PROTEIN A"/>
    <property type="match status" value="1"/>
</dbReference>
<name>A0ABU9NSA2_9FLAO</name>
<comment type="caution">
    <text evidence="2">The sequence shown here is derived from an EMBL/GenBank/DDBJ whole genome shotgun (WGS) entry which is preliminary data.</text>
</comment>
<keyword evidence="3" id="KW-1185">Reference proteome</keyword>
<dbReference type="PANTHER" id="PTHR43162">
    <property type="match status" value="1"/>
</dbReference>
<dbReference type="RefSeq" id="WP_342693054.1">
    <property type="nucleotide sequence ID" value="NZ_JBCGDP010000021.1"/>
</dbReference>
<reference evidence="2 3" key="1">
    <citation type="submission" date="2024-03" db="EMBL/GenBank/DDBJ databases">
        <title>Two novel species of the genus Flavobacterium exhibiting potentially degradation of complex polysaccharides.</title>
        <authorList>
            <person name="Lian X."/>
        </authorList>
    </citation>
    <scope>NUCLEOTIDE SEQUENCE [LARGE SCALE GENOMIC DNA]</scope>
    <source>
        <strain evidence="2 3">N6</strain>
    </source>
</reference>
<evidence type="ECO:0000313" key="2">
    <source>
        <dbReference type="EMBL" id="MEM0578219.1"/>
    </source>
</evidence>
<dbReference type="Proteomes" id="UP001468798">
    <property type="component" value="Unassembled WGS sequence"/>
</dbReference>
<sequence length="299" mass="32944">MKILVFGATGSQQFNVISEGIKKGAEVIAATSSEKSFDKLKQAGATPVLANLSDADKMMEVTKGIDAIAFMIPVSLPNPLDGLQYAKNVIDAAKENDVKKIVWNVSGWLVPQKIGIPGEDVKLDIRDYLINSGLDYVIIQPSIYMENMMGPFCAPFIKNEKKLAYPTPEIMPIGWIASRDVSAFVVEAIYNENLKADSFQISGLENLNGNDLAEQFSKGVDEKIVYYTQPAKEFGDILKPWVGEEGAAGVASYYEGLQNSTAFPPKFNPNMKEVLEKLPVKMTSLAQWAKQNKVYFLNN</sequence>
<dbReference type="InterPro" id="IPR051604">
    <property type="entry name" value="Ergot_Alk_Oxidoreductase"/>
</dbReference>
<organism evidence="2 3">
    <name type="scientific">Flavobacterium polysaccharolyticum</name>
    <dbReference type="NCBI Taxonomy" id="3133148"/>
    <lineage>
        <taxon>Bacteria</taxon>
        <taxon>Pseudomonadati</taxon>
        <taxon>Bacteroidota</taxon>
        <taxon>Flavobacteriia</taxon>
        <taxon>Flavobacteriales</taxon>
        <taxon>Flavobacteriaceae</taxon>
        <taxon>Flavobacterium</taxon>
    </lineage>
</organism>
<proteinExistence type="predicted"/>
<dbReference type="Gene3D" id="3.40.50.720">
    <property type="entry name" value="NAD(P)-binding Rossmann-like Domain"/>
    <property type="match status" value="1"/>
</dbReference>
<dbReference type="Pfam" id="PF05368">
    <property type="entry name" value="NmrA"/>
    <property type="match status" value="1"/>
</dbReference>
<accession>A0ABU9NSA2</accession>
<dbReference type="SUPFAM" id="SSF51735">
    <property type="entry name" value="NAD(P)-binding Rossmann-fold domains"/>
    <property type="match status" value="1"/>
</dbReference>
<protein>
    <submittedName>
        <fullName evidence="2">NmrA family NAD(P)-binding protein</fullName>
    </submittedName>
</protein>
<feature type="domain" description="NmrA-like" evidence="1">
    <location>
        <begin position="2"/>
        <end position="288"/>
    </location>
</feature>
<evidence type="ECO:0000259" key="1">
    <source>
        <dbReference type="Pfam" id="PF05368"/>
    </source>
</evidence>
<evidence type="ECO:0000313" key="3">
    <source>
        <dbReference type="Proteomes" id="UP001468798"/>
    </source>
</evidence>
<dbReference type="InterPro" id="IPR036291">
    <property type="entry name" value="NAD(P)-bd_dom_sf"/>
</dbReference>